<evidence type="ECO:0000313" key="5">
    <source>
        <dbReference type="Proteomes" id="UP000748108"/>
    </source>
</evidence>
<accession>A0A947CVF0</accession>
<dbReference type="SMART" id="SM00382">
    <property type="entry name" value="AAA"/>
    <property type="match status" value="1"/>
</dbReference>
<comment type="caution">
    <text evidence="4">The sequence shown here is derived from an EMBL/GenBank/DDBJ whole genome shotgun (WGS) entry which is preliminary data.</text>
</comment>
<dbReference type="InterPro" id="IPR003439">
    <property type="entry name" value="ABC_transporter-like_ATP-bd"/>
</dbReference>
<dbReference type="GO" id="GO:0005524">
    <property type="term" value="F:ATP binding"/>
    <property type="evidence" value="ECO:0007669"/>
    <property type="project" value="UniProtKB-KW"/>
</dbReference>
<dbReference type="InterPro" id="IPR003593">
    <property type="entry name" value="AAA+_ATPase"/>
</dbReference>
<dbReference type="PANTHER" id="PTHR43158:SF10">
    <property type="entry name" value="ABC TRANSPORTER ATP-BINDING PROTEIN YTRB"/>
    <property type="match status" value="1"/>
</dbReference>
<dbReference type="PROSITE" id="PS50893">
    <property type="entry name" value="ABC_TRANSPORTER_2"/>
    <property type="match status" value="1"/>
</dbReference>
<dbReference type="Pfam" id="PF00005">
    <property type="entry name" value="ABC_tran"/>
    <property type="match status" value="1"/>
</dbReference>
<proteinExistence type="predicted"/>
<dbReference type="AlphaFoldDB" id="A0A947CVF0"/>
<dbReference type="Gene3D" id="3.40.50.300">
    <property type="entry name" value="P-loop containing nucleotide triphosphate hydrolases"/>
    <property type="match status" value="1"/>
</dbReference>
<dbReference type="PANTHER" id="PTHR43158">
    <property type="entry name" value="SKFA PEPTIDE EXPORT ATP-BINDING PROTEIN SKFE"/>
    <property type="match status" value="1"/>
</dbReference>
<dbReference type="CDD" id="cd03230">
    <property type="entry name" value="ABC_DR_subfamily_A"/>
    <property type="match status" value="1"/>
</dbReference>
<gene>
    <name evidence="4" type="ORF">KM312_03655</name>
</gene>
<dbReference type="EMBL" id="JAHHQF010000043">
    <property type="protein sequence ID" value="MBT9281744.1"/>
    <property type="molecule type" value="Genomic_DNA"/>
</dbReference>
<organism evidence="4 5">
    <name type="scientific">Hydrogenibacillus schlegelii</name>
    <name type="common">Bacillus schlegelii</name>
    <dbReference type="NCBI Taxonomy" id="1484"/>
    <lineage>
        <taxon>Bacteria</taxon>
        <taxon>Bacillati</taxon>
        <taxon>Bacillota</taxon>
        <taxon>Bacilli</taxon>
        <taxon>Bacillales</taxon>
        <taxon>Bacillales Family X. Incertae Sedis</taxon>
        <taxon>Hydrogenibacillus</taxon>
    </lineage>
</organism>
<dbReference type="InterPro" id="IPR027417">
    <property type="entry name" value="P-loop_NTPase"/>
</dbReference>
<feature type="domain" description="ABC transporter" evidence="3">
    <location>
        <begin position="2"/>
        <end position="227"/>
    </location>
</feature>
<dbReference type="SUPFAM" id="SSF52540">
    <property type="entry name" value="P-loop containing nucleoside triphosphate hydrolases"/>
    <property type="match status" value="1"/>
</dbReference>
<reference evidence="4" key="1">
    <citation type="journal article" date="2021" name="Microbiology">
        <title>Metagenomic Analysis of the Microbial Community in the Underground Coal Fire Area (Kemerovo Region, Russia) Revealed Predominance of Thermophilic Members of the Phyla Deinococcus-thermus, Aquificae, and Firmicutes.</title>
        <authorList>
            <person name="Kadnikov V."/>
            <person name="Mardanov A.V."/>
            <person name="Beletsky A.V."/>
            <person name="Karnachuk O.V."/>
            <person name="Ravin N.V."/>
        </authorList>
    </citation>
    <scope>NUCLEOTIDE SEQUENCE</scope>
    <source>
        <strain evidence="4">RBS10-49</strain>
    </source>
</reference>
<evidence type="ECO:0000259" key="3">
    <source>
        <dbReference type="PROSITE" id="PS50893"/>
    </source>
</evidence>
<dbReference type="GO" id="GO:0016887">
    <property type="term" value="F:ATP hydrolysis activity"/>
    <property type="evidence" value="ECO:0007669"/>
    <property type="project" value="InterPro"/>
</dbReference>
<evidence type="ECO:0000313" key="4">
    <source>
        <dbReference type="EMBL" id="MBT9281744.1"/>
    </source>
</evidence>
<name>A0A947CVF0_HYDSH</name>
<dbReference type="RefSeq" id="WP_273000453.1">
    <property type="nucleotide sequence ID" value="NZ_PEBV01000029.1"/>
</dbReference>
<dbReference type="Proteomes" id="UP000748108">
    <property type="component" value="Unassembled WGS sequence"/>
</dbReference>
<keyword evidence="2 4" id="KW-0067">ATP-binding</keyword>
<sequence length="295" mass="32566">MLEVDGVRKAFDGRAVLDGVTFSAAPGEIVGLVGRNGAGKTTLLRTMAGIFRPDAGSVRYDGLDVYRVPEARARLFFVTDEREWLGHYTPKAFLALFSRIYPRFDREAFWARLRAFDLPPNRKVQTFSKGMKGLFYLSLALSTGAEGILLDEPTEGLDPIYKKEALRLLVEAAAEARPLIVVATHRLEELETIADRVLFLREGRIDGEVAVEALQTRYGKWQVALAEGVGPEALERLSGVRILARTGRVMTVLVEGAPEEVPGRLREAGALFAEPLPLRLEDVYVRKLGGTPDEG</sequence>
<evidence type="ECO:0000256" key="2">
    <source>
        <dbReference type="ARBA" id="ARBA00022840"/>
    </source>
</evidence>
<evidence type="ECO:0000256" key="1">
    <source>
        <dbReference type="ARBA" id="ARBA00022741"/>
    </source>
</evidence>
<protein>
    <submittedName>
        <fullName evidence="4">ABC transporter ATP-binding protein</fullName>
    </submittedName>
</protein>
<keyword evidence="1" id="KW-0547">Nucleotide-binding</keyword>